<feature type="transmembrane region" description="Helical" evidence="6">
    <location>
        <begin position="6"/>
        <end position="26"/>
    </location>
</feature>
<gene>
    <name evidence="8" type="ORF">ACFPER_07350</name>
</gene>
<dbReference type="PANTHER" id="PTHR35007:SF2">
    <property type="entry name" value="PILUS ASSEMBLE PROTEIN"/>
    <property type="match status" value="1"/>
</dbReference>
<dbReference type="Pfam" id="PF00482">
    <property type="entry name" value="T2SSF"/>
    <property type="match status" value="1"/>
</dbReference>
<feature type="transmembrane region" description="Helical" evidence="6">
    <location>
        <begin position="83"/>
        <end position="108"/>
    </location>
</feature>
<evidence type="ECO:0000256" key="1">
    <source>
        <dbReference type="ARBA" id="ARBA00004651"/>
    </source>
</evidence>
<protein>
    <submittedName>
        <fullName evidence="8">Type II secretion system F family protein</fullName>
    </submittedName>
</protein>
<organism evidence="8 9">
    <name type="scientific">Agromyces aurantiacus</name>
    <dbReference type="NCBI Taxonomy" id="165814"/>
    <lineage>
        <taxon>Bacteria</taxon>
        <taxon>Bacillati</taxon>
        <taxon>Actinomycetota</taxon>
        <taxon>Actinomycetes</taxon>
        <taxon>Micrococcales</taxon>
        <taxon>Microbacteriaceae</taxon>
        <taxon>Agromyces</taxon>
    </lineage>
</organism>
<dbReference type="InterPro" id="IPR018076">
    <property type="entry name" value="T2SS_GspF_dom"/>
</dbReference>
<feature type="transmembrane region" description="Helical" evidence="6">
    <location>
        <begin position="262"/>
        <end position="287"/>
    </location>
</feature>
<evidence type="ECO:0000256" key="5">
    <source>
        <dbReference type="ARBA" id="ARBA00023136"/>
    </source>
</evidence>
<dbReference type="EMBL" id="JBHSJC010000001">
    <property type="protein sequence ID" value="MFC4828597.1"/>
    <property type="molecule type" value="Genomic_DNA"/>
</dbReference>
<keyword evidence="4 6" id="KW-1133">Transmembrane helix</keyword>
<keyword evidence="2" id="KW-1003">Cell membrane</keyword>
<evidence type="ECO:0000256" key="3">
    <source>
        <dbReference type="ARBA" id="ARBA00022692"/>
    </source>
</evidence>
<evidence type="ECO:0000256" key="4">
    <source>
        <dbReference type="ARBA" id="ARBA00022989"/>
    </source>
</evidence>
<proteinExistence type="predicted"/>
<comment type="caution">
    <text evidence="8">The sequence shown here is derived from an EMBL/GenBank/DDBJ whole genome shotgun (WGS) entry which is preliminary data.</text>
</comment>
<reference evidence="9" key="1">
    <citation type="journal article" date="2019" name="Int. J. Syst. Evol. Microbiol.">
        <title>The Global Catalogue of Microorganisms (GCM) 10K type strain sequencing project: providing services to taxonomists for standard genome sequencing and annotation.</title>
        <authorList>
            <consortium name="The Broad Institute Genomics Platform"/>
            <consortium name="The Broad Institute Genome Sequencing Center for Infectious Disease"/>
            <person name="Wu L."/>
            <person name="Ma J."/>
        </authorList>
    </citation>
    <scope>NUCLEOTIDE SEQUENCE [LARGE SCALE GENOMIC DNA]</scope>
    <source>
        <strain evidence="9">CGMCC 1.12192</strain>
    </source>
</reference>
<accession>A0ABV9R8Y9</accession>
<feature type="domain" description="Type II secretion system protein GspF" evidence="7">
    <location>
        <begin position="154"/>
        <end position="279"/>
    </location>
</feature>
<sequence>MTGTWIAYISIGAVAISIGALVFIVFTTIPAKADVVAAVAPANELERKRVERASFSETLAAVMPTGYTGWVQRKIIYAGRAGTWTVGGFLLIRLIVTIVAVLIILGAVFTSSSLVIRIAGIAFGLLILLAPEIMLSSRADDRQKAILLALPDTLDQMTIAVEAGLGFEAAMAKAAQGGRGPLSEELIRTLQDMSIGRSRSDAYSALLVRTDCTDLKRFVRAVQQADRYGIAIADVLRVQAAEMRIKRRQRAEESAMKVPIKVVFPLVFAILPVLFIVLLYPAVVGIIKTFG</sequence>
<keyword evidence="9" id="KW-1185">Reference proteome</keyword>
<keyword evidence="5 6" id="KW-0472">Membrane</keyword>
<evidence type="ECO:0000256" key="6">
    <source>
        <dbReference type="SAM" id="Phobius"/>
    </source>
</evidence>
<name>A0ABV9R8Y9_9MICO</name>
<evidence type="ECO:0000313" key="8">
    <source>
        <dbReference type="EMBL" id="MFC4828597.1"/>
    </source>
</evidence>
<evidence type="ECO:0000256" key="2">
    <source>
        <dbReference type="ARBA" id="ARBA00022475"/>
    </source>
</evidence>
<dbReference type="RefSeq" id="WP_204391757.1">
    <property type="nucleotide sequence ID" value="NZ_JAFBBW010000001.1"/>
</dbReference>
<comment type="subcellular location">
    <subcellularLocation>
        <location evidence="1">Cell membrane</location>
        <topology evidence="1">Multi-pass membrane protein</topology>
    </subcellularLocation>
</comment>
<dbReference type="Proteomes" id="UP001595960">
    <property type="component" value="Unassembled WGS sequence"/>
</dbReference>
<dbReference type="PANTHER" id="PTHR35007">
    <property type="entry name" value="INTEGRAL MEMBRANE PROTEIN-RELATED"/>
    <property type="match status" value="1"/>
</dbReference>
<keyword evidence="3 6" id="KW-0812">Transmembrane</keyword>
<evidence type="ECO:0000313" key="9">
    <source>
        <dbReference type="Proteomes" id="UP001595960"/>
    </source>
</evidence>
<evidence type="ECO:0000259" key="7">
    <source>
        <dbReference type="Pfam" id="PF00482"/>
    </source>
</evidence>
<feature type="transmembrane region" description="Helical" evidence="6">
    <location>
        <begin position="114"/>
        <end position="135"/>
    </location>
</feature>